<dbReference type="RefSeq" id="WP_139938455.1">
    <property type="nucleotide sequence ID" value="NZ_JBHSYP010000022.1"/>
</dbReference>
<reference evidence="2" key="1">
    <citation type="submission" date="2019-06" db="EMBL/GenBank/DDBJ databases">
        <title>The complete genome of Emcibacter congregatus ZYLT.</title>
        <authorList>
            <person name="Zhao Z."/>
        </authorList>
    </citation>
    <scope>NUCLEOTIDE SEQUENCE [LARGE SCALE GENOMIC DNA]</scope>
    <source>
        <strain evidence="2">MCCC 1A06723</strain>
    </source>
</reference>
<dbReference type="Proteomes" id="UP000319148">
    <property type="component" value="Unassembled WGS sequence"/>
</dbReference>
<accession>A0A501PSY9</accession>
<keyword evidence="2" id="KW-1185">Reference proteome</keyword>
<comment type="caution">
    <text evidence="1">The sequence shown here is derived from an EMBL/GenBank/DDBJ whole genome shotgun (WGS) entry which is preliminary data.</text>
</comment>
<evidence type="ECO:0000313" key="1">
    <source>
        <dbReference type="EMBL" id="TPD63172.1"/>
    </source>
</evidence>
<protein>
    <submittedName>
        <fullName evidence="1">DUF3572 family protein</fullName>
    </submittedName>
</protein>
<organism evidence="1 2">
    <name type="scientific">Emcibacter nanhaiensis</name>
    <dbReference type="NCBI Taxonomy" id="1505037"/>
    <lineage>
        <taxon>Bacteria</taxon>
        <taxon>Pseudomonadati</taxon>
        <taxon>Pseudomonadota</taxon>
        <taxon>Alphaproteobacteria</taxon>
        <taxon>Emcibacterales</taxon>
        <taxon>Emcibacteraceae</taxon>
        <taxon>Emcibacter</taxon>
    </lineage>
</organism>
<gene>
    <name evidence="1" type="ORF">FIV46_03600</name>
</gene>
<evidence type="ECO:0000313" key="2">
    <source>
        <dbReference type="Proteomes" id="UP000319148"/>
    </source>
</evidence>
<proteinExistence type="predicted"/>
<dbReference type="EMBL" id="VFIY01000004">
    <property type="protein sequence ID" value="TPD63172.1"/>
    <property type="molecule type" value="Genomic_DNA"/>
</dbReference>
<dbReference type="InterPro" id="IPR021955">
    <property type="entry name" value="DUF3572"/>
</dbReference>
<dbReference type="Pfam" id="PF12096">
    <property type="entry name" value="DUF3572"/>
    <property type="match status" value="1"/>
</dbReference>
<dbReference type="AlphaFoldDB" id="A0A501PSY9"/>
<name>A0A501PSY9_9PROT</name>
<dbReference type="OrthoDB" id="7356934at2"/>
<sequence length="92" mass="10215">MMQEQAELIALEALTFIAEDEQAFIAFLRLSGFDRETLTAAAGDPSVLGSVLDFLLQDEKRLLAFCDSRNMPPDRPARARLSLPGAEYLKNI</sequence>